<dbReference type="RefSeq" id="WP_179802809.1">
    <property type="nucleotide sequence ID" value="NZ_JACCCQ010000001.1"/>
</dbReference>
<feature type="transmembrane region" description="Helical" evidence="1">
    <location>
        <begin position="167"/>
        <end position="189"/>
    </location>
</feature>
<keyword evidence="3" id="KW-1185">Reference proteome</keyword>
<dbReference type="Proteomes" id="UP000631553">
    <property type="component" value="Unassembled WGS sequence"/>
</dbReference>
<dbReference type="EMBL" id="JACCCQ010000001">
    <property type="protein sequence ID" value="NYF56521.1"/>
    <property type="molecule type" value="Genomic_DNA"/>
</dbReference>
<evidence type="ECO:0000313" key="3">
    <source>
        <dbReference type="Proteomes" id="UP000631553"/>
    </source>
</evidence>
<sequence length="205" mass="21619">MTAPSLGGRPAPQPSRVWFVVAALIAAGGVLSGMLLLLAPPGSLDRGFTDGQSVTVQLHPSSPRMVWAKEGPDGFPEVRCEPARLDPQLSTSMESSLFDVYELTVDGERWRGVLTILGSPSGKYEIVCRSSGAATSELAVGEAPWSYGLRHTALFRMATLGIPLSDAAVASVLVVLGTVAGLLIAVMVARRRRTLRGPGTRTLLP</sequence>
<keyword evidence="1" id="KW-0472">Membrane</keyword>
<accession>A0ABX2RJQ0</accession>
<comment type="caution">
    <text evidence="2">The sequence shown here is derived from an EMBL/GenBank/DDBJ whole genome shotgun (WGS) entry which is preliminary data.</text>
</comment>
<gene>
    <name evidence="2" type="ORF">HDA35_002352</name>
</gene>
<organism evidence="2 3">
    <name type="scientific">Micromonospora purpureochromogenes</name>
    <dbReference type="NCBI Taxonomy" id="47872"/>
    <lineage>
        <taxon>Bacteria</taxon>
        <taxon>Bacillati</taxon>
        <taxon>Actinomycetota</taxon>
        <taxon>Actinomycetes</taxon>
        <taxon>Micromonosporales</taxon>
        <taxon>Micromonosporaceae</taxon>
        <taxon>Micromonospora</taxon>
    </lineage>
</organism>
<evidence type="ECO:0000313" key="2">
    <source>
        <dbReference type="EMBL" id="NYF56521.1"/>
    </source>
</evidence>
<evidence type="ECO:0000256" key="1">
    <source>
        <dbReference type="SAM" id="Phobius"/>
    </source>
</evidence>
<protein>
    <submittedName>
        <fullName evidence="2">Uncharacterized protein</fullName>
    </submittedName>
</protein>
<feature type="transmembrane region" description="Helical" evidence="1">
    <location>
        <begin position="17"/>
        <end position="39"/>
    </location>
</feature>
<proteinExistence type="predicted"/>
<keyword evidence="1" id="KW-1133">Transmembrane helix</keyword>
<name>A0ABX2RJQ0_9ACTN</name>
<reference evidence="2 3" key="1">
    <citation type="submission" date="2020-07" db="EMBL/GenBank/DDBJ databases">
        <title>Sequencing the genomes of 1000 actinobacteria strains.</title>
        <authorList>
            <person name="Klenk H.-P."/>
        </authorList>
    </citation>
    <scope>NUCLEOTIDE SEQUENCE [LARGE SCALE GENOMIC DNA]</scope>
    <source>
        <strain evidence="2 3">DSM 43814</strain>
    </source>
</reference>
<keyword evidence="1" id="KW-0812">Transmembrane</keyword>